<sequence>MLLPLSHIWSAMFFRLPLCALALSLTAVACSPIELQDHSTAAARLAPYPALVPIETALAEHSEARTDEDSAAALTNRAKALRARARALAAQNGG</sequence>
<keyword evidence="4" id="KW-1185">Reference proteome</keyword>
<accession>A0A0P1FQ67</accession>
<evidence type="ECO:0000256" key="1">
    <source>
        <dbReference type="SAM" id="SignalP"/>
    </source>
</evidence>
<dbReference type="EMBL" id="CYSC01000003">
    <property type="protein sequence ID" value="CUH70352.1"/>
    <property type="molecule type" value="Genomic_DNA"/>
</dbReference>
<evidence type="ECO:0000313" key="5">
    <source>
        <dbReference type="Proteomes" id="UP000051887"/>
    </source>
</evidence>
<proteinExistence type="predicted"/>
<feature type="signal peptide" evidence="1">
    <location>
        <begin position="1"/>
        <end position="29"/>
    </location>
</feature>
<organism evidence="3 5">
    <name type="scientific">Thalassovita autumnalis</name>
    <dbReference type="NCBI Taxonomy" id="2072972"/>
    <lineage>
        <taxon>Bacteria</taxon>
        <taxon>Pseudomonadati</taxon>
        <taxon>Pseudomonadota</taxon>
        <taxon>Alphaproteobacteria</taxon>
        <taxon>Rhodobacterales</taxon>
        <taxon>Roseobacteraceae</taxon>
        <taxon>Thalassovita</taxon>
    </lineage>
</organism>
<feature type="chain" id="PRO_5009792480" description="DUF4398 domain-containing protein" evidence="1">
    <location>
        <begin position="30"/>
        <end position="94"/>
    </location>
</feature>
<dbReference type="Proteomes" id="UP000051887">
    <property type="component" value="Unassembled WGS sequence"/>
</dbReference>
<evidence type="ECO:0008006" key="6">
    <source>
        <dbReference type="Google" id="ProtNLM"/>
    </source>
</evidence>
<reference evidence="2 4" key="2">
    <citation type="submission" date="2015-09" db="EMBL/GenBank/DDBJ databases">
        <authorList>
            <person name="Rodrigo-Torres L."/>
            <person name="Arahal D.R."/>
        </authorList>
    </citation>
    <scope>NUCLEOTIDE SEQUENCE [LARGE SCALE GENOMIC DNA]</scope>
    <source>
        <strain evidence="2 4">CECT 5118</strain>
    </source>
</reference>
<gene>
    <name evidence="2" type="ORF">TL5118_00094</name>
    <name evidence="3" type="ORF">TL5120_00125</name>
</gene>
<dbReference type="AlphaFoldDB" id="A0A0P1FQ67"/>
<evidence type="ECO:0000313" key="3">
    <source>
        <dbReference type="EMBL" id="CUH70352.1"/>
    </source>
</evidence>
<protein>
    <recommendedName>
        <fullName evidence="6">DUF4398 domain-containing protein</fullName>
    </recommendedName>
</protein>
<dbReference type="Proteomes" id="UP000051086">
    <property type="component" value="Unassembled WGS sequence"/>
</dbReference>
<evidence type="ECO:0000313" key="4">
    <source>
        <dbReference type="Proteomes" id="UP000051086"/>
    </source>
</evidence>
<reference evidence="3 5" key="1">
    <citation type="submission" date="2015-09" db="EMBL/GenBank/DDBJ databases">
        <authorList>
            <consortium name="Swine Surveillance"/>
        </authorList>
    </citation>
    <scope>NUCLEOTIDE SEQUENCE [LARGE SCALE GENOMIC DNA]</scope>
    <source>
        <strain evidence="3 5">5120</strain>
    </source>
</reference>
<dbReference type="EMBL" id="CYSB01000004">
    <property type="protein sequence ID" value="CUH62607.1"/>
    <property type="molecule type" value="Genomic_DNA"/>
</dbReference>
<keyword evidence="1" id="KW-0732">Signal</keyword>
<name>A0A0P1FQ67_9RHOB</name>
<evidence type="ECO:0000313" key="2">
    <source>
        <dbReference type="EMBL" id="CUH62607.1"/>
    </source>
</evidence>